<sequence length="149" mass="17263">MKIKFNWGTGIAIAIVLMVSGMLYLVSIATSQDYYLVEDDYYQKSINYQQKIDKIKNVNLLEEKVQLTQLGSNLQLSFPALFKHDLLEGTIQVYSPVSERNDLNIPLQLDSTLQQLVEVSRLPKGRYKIKLDWTADEKPFFQELEIMLE</sequence>
<organism evidence="2 3">
    <name type="scientific">Sunxiuqinia elliptica</name>
    <dbReference type="NCBI Taxonomy" id="655355"/>
    <lineage>
        <taxon>Bacteria</taxon>
        <taxon>Pseudomonadati</taxon>
        <taxon>Bacteroidota</taxon>
        <taxon>Bacteroidia</taxon>
        <taxon>Marinilabiliales</taxon>
        <taxon>Prolixibacteraceae</taxon>
        <taxon>Sunxiuqinia</taxon>
    </lineage>
</organism>
<dbReference type="RefSeq" id="WP_093921064.1">
    <property type="nucleotide sequence ID" value="NZ_FONW01000011.1"/>
</dbReference>
<dbReference type="Proteomes" id="UP000198964">
    <property type="component" value="Unassembled WGS sequence"/>
</dbReference>
<accession>A0A1I2K9Z6</accession>
<protein>
    <submittedName>
        <fullName evidence="2">FixH protein</fullName>
    </submittedName>
</protein>
<proteinExistence type="predicted"/>
<dbReference type="STRING" id="655355.SAMN05216283_11155"/>
<evidence type="ECO:0000313" key="3">
    <source>
        <dbReference type="Proteomes" id="UP000198964"/>
    </source>
</evidence>
<evidence type="ECO:0000256" key="1">
    <source>
        <dbReference type="SAM" id="Phobius"/>
    </source>
</evidence>
<keyword evidence="1" id="KW-1133">Transmembrane helix</keyword>
<reference evidence="2 3" key="1">
    <citation type="submission" date="2016-10" db="EMBL/GenBank/DDBJ databases">
        <authorList>
            <person name="de Groot N.N."/>
        </authorList>
    </citation>
    <scope>NUCLEOTIDE SEQUENCE [LARGE SCALE GENOMIC DNA]</scope>
    <source>
        <strain evidence="2 3">CGMCC 1.9156</strain>
    </source>
</reference>
<keyword evidence="1" id="KW-0812">Transmembrane</keyword>
<keyword evidence="1" id="KW-0472">Membrane</keyword>
<name>A0A1I2K9Z6_9BACT</name>
<keyword evidence="3" id="KW-1185">Reference proteome</keyword>
<dbReference type="Pfam" id="PF05751">
    <property type="entry name" value="FixH"/>
    <property type="match status" value="1"/>
</dbReference>
<gene>
    <name evidence="2" type="ORF">SAMN05216283_11155</name>
</gene>
<dbReference type="AlphaFoldDB" id="A0A1I2K9Z6"/>
<dbReference type="EMBL" id="FONW01000011">
    <property type="protein sequence ID" value="SFF63129.1"/>
    <property type="molecule type" value="Genomic_DNA"/>
</dbReference>
<feature type="transmembrane region" description="Helical" evidence="1">
    <location>
        <begin position="7"/>
        <end position="26"/>
    </location>
</feature>
<dbReference type="InterPro" id="IPR008620">
    <property type="entry name" value="FixH"/>
</dbReference>
<evidence type="ECO:0000313" key="2">
    <source>
        <dbReference type="EMBL" id="SFF63129.1"/>
    </source>
</evidence>